<dbReference type="Pfam" id="PF17784">
    <property type="entry name" value="Sulfotransfer_4"/>
    <property type="match status" value="1"/>
</dbReference>
<sequence>MAAPQQQHAGTVKILGFGLSRTGTSSMKVALHMLGYEPTNHGFDLFDDPEVMDQWIRALEAKYYGIGQPLDADDWRRFLARFQGVTDIPHYLFVEELLAAFPDAKVPVTYRDPKAWWKSFASTILKLCEPITTSEHAAPNESQHVRRVRLSNMCFAVLFKIRPEDMADVNAGRSTLNTLVSPMAEQRRQLGMGLPPGPLHQPSSRSFTSPELAPPSRTVHVRGPQSYMPYDYHSALLPNPSYRIEGRHGTESHLHSLEARFAQMELRQQQSDDEIVRLRDRNLVLEAQLVAVSAAPNVPAESEVEYEDTGNDADTEELTEDIFRPASTTSANASSLHHITAGTTSATPSPRSQSSALASAVPRATKPVALPSLGLPFASLTPDQQKVRRQLTAMVNATFRSICAVAAKKPWPDPSIERTDPVTKEHIFTPNFPGGLGDPYNIKMFDTVAMSVLKQIQDPDRCPTGLDTCGATVDFKVLRNFTKEAFKGFNKHYKAQIDEEAQERLELSQAKDRETQRRRLKLKHRLGAVDEYAAAHNLDCNDVAGTLDLEHMSDEYSGPELPDKDRATWALNMAHASGRHNPTPLSIADLTFIEVCEFDWRTEKATNLMLELSQIHENSLSNTQRDRRRLIRVRTRRSSRRFPAKAPFNFAVRSDWLAEKKQDETMAEILGSAGWGDFPGPKGFDSDDGGADQGFATN</sequence>
<dbReference type="Proteomes" id="UP001295794">
    <property type="component" value="Unassembled WGS sequence"/>
</dbReference>
<feature type="region of interest" description="Disordered" evidence="2">
    <location>
        <begin position="193"/>
        <end position="218"/>
    </location>
</feature>
<dbReference type="InterPro" id="IPR027417">
    <property type="entry name" value="P-loop_NTPase"/>
</dbReference>
<dbReference type="PANTHER" id="PTHR36978">
    <property type="entry name" value="P-LOOP CONTAINING NUCLEOTIDE TRIPHOSPHATE HYDROLASE"/>
    <property type="match status" value="1"/>
</dbReference>
<gene>
    <name evidence="3" type="ORF">MYCIT1_LOCUS1045</name>
</gene>
<name>A0AAD2GUI4_9AGAR</name>
<feature type="coiled-coil region" evidence="1">
    <location>
        <begin position="490"/>
        <end position="517"/>
    </location>
</feature>
<dbReference type="Gene3D" id="3.40.50.300">
    <property type="entry name" value="P-loop containing nucleotide triphosphate hydrolases"/>
    <property type="match status" value="1"/>
</dbReference>
<organism evidence="3 4">
    <name type="scientific">Mycena citricolor</name>
    <dbReference type="NCBI Taxonomy" id="2018698"/>
    <lineage>
        <taxon>Eukaryota</taxon>
        <taxon>Fungi</taxon>
        <taxon>Dikarya</taxon>
        <taxon>Basidiomycota</taxon>
        <taxon>Agaricomycotina</taxon>
        <taxon>Agaricomycetes</taxon>
        <taxon>Agaricomycetidae</taxon>
        <taxon>Agaricales</taxon>
        <taxon>Marasmiineae</taxon>
        <taxon>Mycenaceae</taxon>
        <taxon>Mycena</taxon>
    </lineage>
</organism>
<feature type="compositionally biased region" description="Polar residues" evidence="2">
    <location>
        <begin position="341"/>
        <end position="357"/>
    </location>
</feature>
<dbReference type="PANTHER" id="PTHR36978:SF4">
    <property type="entry name" value="P-LOOP CONTAINING NUCLEOSIDE TRIPHOSPHATE HYDROLASE PROTEIN"/>
    <property type="match status" value="1"/>
</dbReference>
<keyword evidence="4" id="KW-1185">Reference proteome</keyword>
<reference evidence="3" key="1">
    <citation type="submission" date="2023-11" db="EMBL/GenBank/DDBJ databases">
        <authorList>
            <person name="De Vega J J."/>
            <person name="De Vega J J."/>
        </authorList>
    </citation>
    <scope>NUCLEOTIDE SEQUENCE</scope>
</reference>
<evidence type="ECO:0000256" key="1">
    <source>
        <dbReference type="SAM" id="Coils"/>
    </source>
</evidence>
<proteinExistence type="predicted"/>
<dbReference type="InterPro" id="IPR040632">
    <property type="entry name" value="Sulfotransfer_4"/>
</dbReference>
<feature type="region of interest" description="Disordered" evidence="2">
    <location>
        <begin position="341"/>
        <end position="360"/>
    </location>
</feature>
<evidence type="ECO:0000313" key="4">
    <source>
        <dbReference type="Proteomes" id="UP001295794"/>
    </source>
</evidence>
<accession>A0AAD2GUI4</accession>
<evidence type="ECO:0000313" key="3">
    <source>
        <dbReference type="EMBL" id="CAK5262382.1"/>
    </source>
</evidence>
<dbReference type="EMBL" id="CAVNYO010000014">
    <property type="protein sequence ID" value="CAK5262382.1"/>
    <property type="molecule type" value="Genomic_DNA"/>
</dbReference>
<dbReference type="SUPFAM" id="SSF52540">
    <property type="entry name" value="P-loop containing nucleoside triphosphate hydrolases"/>
    <property type="match status" value="1"/>
</dbReference>
<protein>
    <submittedName>
        <fullName evidence="3">Uncharacterized protein</fullName>
    </submittedName>
</protein>
<dbReference type="AlphaFoldDB" id="A0AAD2GUI4"/>
<keyword evidence="1" id="KW-0175">Coiled coil</keyword>
<comment type="caution">
    <text evidence="3">The sequence shown here is derived from an EMBL/GenBank/DDBJ whole genome shotgun (WGS) entry which is preliminary data.</text>
</comment>
<feature type="region of interest" description="Disordered" evidence="2">
    <location>
        <begin position="670"/>
        <end position="698"/>
    </location>
</feature>
<evidence type="ECO:0000256" key="2">
    <source>
        <dbReference type="SAM" id="MobiDB-lite"/>
    </source>
</evidence>